<feature type="transmembrane region" description="Helical" evidence="1">
    <location>
        <begin position="83"/>
        <end position="116"/>
    </location>
</feature>
<feature type="transmembrane region" description="Helical" evidence="1">
    <location>
        <begin position="291"/>
        <end position="308"/>
    </location>
</feature>
<feature type="transmembrane region" description="Helical" evidence="1">
    <location>
        <begin position="136"/>
        <end position="159"/>
    </location>
</feature>
<accession>A0A6G9AWW3</accession>
<dbReference type="RefSeq" id="WP_167216827.1">
    <property type="nucleotide sequence ID" value="NZ_CP050063.1"/>
</dbReference>
<feature type="transmembrane region" description="Helical" evidence="1">
    <location>
        <begin position="166"/>
        <end position="187"/>
    </location>
</feature>
<keyword evidence="4" id="KW-1185">Reference proteome</keyword>
<dbReference type="GO" id="GO:0009103">
    <property type="term" value="P:lipopolysaccharide biosynthetic process"/>
    <property type="evidence" value="ECO:0007669"/>
    <property type="project" value="TreeGrafter"/>
</dbReference>
<proteinExistence type="predicted"/>
<keyword evidence="1" id="KW-0812">Transmembrane</keyword>
<feature type="transmembrane region" description="Helical" evidence="1">
    <location>
        <begin position="199"/>
        <end position="220"/>
    </location>
</feature>
<reference evidence="3 4" key="1">
    <citation type="submission" date="2020-03" db="EMBL/GenBank/DDBJ databases">
        <authorList>
            <person name="Kim M.K."/>
        </authorList>
    </citation>
    <scope>NUCLEOTIDE SEQUENCE [LARGE SCALE GENOMIC DNA]</scope>
    <source>
        <strain evidence="3 4">BT328</strain>
    </source>
</reference>
<dbReference type="EMBL" id="CP050063">
    <property type="protein sequence ID" value="QIP16693.1"/>
    <property type="molecule type" value="Genomic_DNA"/>
</dbReference>
<feature type="transmembrane region" description="Helical" evidence="1">
    <location>
        <begin position="328"/>
        <end position="347"/>
    </location>
</feature>
<keyword evidence="1" id="KW-0472">Membrane</keyword>
<keyword evidence="3" id="KW-0012">Acyltransferase</keyword>
<dbReference type="PANTHER" id="PTHR23028">
    <property type="entry name" value="ACETYLTRANSFERASE"/>
    <property type="match status" value="1"/>
</dbReference>
<feature type="transmembrane region" description="Helical" evidence="1">
    <location>
        <begin position="12"/>
        <end position="35"/>
    </location>
</feature>
<dbReference type="GO" id="GO:0016747">
    <property type="term" value="F:acyltransferase activity, transferring groups other than amino-acyl groups"/>
    <property type="evidence" value="ECO:0007669"/>
    <property type="project" value="InterPro"/>
</dbReference>
<dbReference type="Proteomes" id="UP000501802">
    <property type="component" value="Chromosome"/>
</dbReference>
<feature type="transmembrane region" description="Helical" evidence="1">
    <location>
        <begin position="41"/>
        <end position="62"/>
    </location>
</feature>
<evidence type="ECO:0000313" key="3">
    <source>
        <dbReference type="EMBL" id="QIP16693.1"/>
    </source>
</evidence>
<dbReference type="KEGG" id="spib:G8759_30650"/>
<sequence length="381" mass="43055">MQANTTLLAGKSYVPALDGFRGLAIMVVVISHYGLGKVIPGGFGVTLFFFISGFLITRLLIAEYEKEHRIDLKSFYIRRVLRLYPALFFMVAIAIGFTMFMGCGFQSGAVLSTLFYYRNYYMLFGGSLSPANCTRIFDITWSLSIEEHFYLFFPLLFMAFYRRPKILATLMGISIVSVLAWRLYLVATEGLTELTVYRIYHLTDTRLDAIMFGCLVSLILHQDQVARYIRIVGHPAVFAGAIGLLFFTFLYRDGTFRETWRYSLQALALSVILPAVLYGKSYTTLMHWLSTPWLVTIGKLSYSLYLFHWVGVSVAENLIGGERLKAPWLLTAVPLGLLLSLLSYNYIEKPTARLRKRFGSTVETAPLIADSSLVTEHPSVG</sequence>
<protein>
    <submittedName>
        <fullName evidence="3">Acyltransferase</fullName>
    </submittedName>
</protein>
<feature type="domain" description="Acyltransferase 3" evidence="2">
    <location>
        <begin position="15"/>
        <end position="342"/>
    </location>
</feature>
<evidence type="ECO:0000259" key="2">
    <source>
        <dbReference type="Pfam" id="PF01757"/>
    </source>
</evidence>
<keyword evidence="1" id="KW-1133">Transmembrane helix</keyword>
<evidence type="ECO:0000313" key="4">
    <source>
        <dbReference type="Proteomes" id="UP000501802"/>
    </source>
</evidence>
<dbReference type="GO" id="GO:0016020">
    <property type="term" value="C:membrane"/>
    <property type="evidence" value="ECO:0007669"/>
    <property type="project" value="TreeGrafter"/>
</dbReference>
<keyword evidence="3" id="KW-0808">Transferase</keyword>
<gene>
    <name evidence="3" type="ORF">G8759_30650</name>
</gene>
<dbReference type="InterPro" id="IPR050879">
    <property type="entry name" value="Acyltransferase_3"/>
</dbReference>
<evidence type="ECO:0000256" key="1">
    <source>
        <dbReference type="SAM" id="Phobius"/>
    </source>
</evidence>
<name>A0A6G9AWW3_9BACT</name>
<dbReference type="InterPro" id="IPR002656">
    <property type="entry name" value="Acyl_transf_3_dom"/>
</dbReference>
<dbReference type="AlphaFoldDB" id="A0A6G9AWW3"/>
<feature type="transmembrane region" description="Helical" evidence="1">
    <location>
        <begin position="232"/>
        <end position="250"/>
    </location>
</feature>
<organism evidence="3 4">
    <name type="scientific">Spirosoma aureum</name>
    <dbReference type="NCBI Taxonomy" id="2692134"/>
    <lineage>
        <taxon>Bacteria</taxon>
        <taxon>Pseudomonadati</taxon>
        <taxon>Bacteroidota</taxon>
        <taxon>Cytophagia</taxon>
        <taxon>Cytophagales</taxon>
        <taxon>Cytophagaceae</taxon>
        <taxon>Spirosoma</taxon>
    </lineage>
</organism>
<dbReference type="PANTHER" id="PTHR23028:SF53">
    <property type="entry name" value="ACYL_TRANSF_3 DOMAIN-CONTAINING PROTEIN"/>
    <property type="match status" value="1"/>
</dbReference>
<feature type="transmembrane region" description="Helical" evidence="1">
    <location>
        <begin position="262"/>
        <end position="279"/>
    </location>
</feature>
<dbReference type="Pfam" id="PF01757">
    <property type="entry name" value="Acyl_transf_3"/>
    <property type="match status" value="1"/>
</dbReference>